<dbReference type="EMBL" id="JF706765">
    <property type="protein sequence ID" value="AEH68273.1"/>
    <property type="molecule type" value="Genomic_DNA"/>
</dbReference>
<dbReference type="EMBL" id="JF706799">
    <property type="protein sequence ID" value="AEH68307.1"/>
    <property type="molecule type" value="Genomic_DNA"/>
</dbReference>
<evidence type="ECO:0000313" key="23">
    <source>
        <dbReference type="EMBL" id="AEH68319.1"/>
    </source>
</evidence>
<name>G9CPK8_PHYNI</name>
<dbReference type="EMBL" id="JF706768">
    <property type="protein sequence ID" value="AEH68276.1"/>
    <property type="molecule type" value="Genomic_DNA"/>
</dbReference>
<evidence type="ECO:0000313" key="25">
    <source>
        <dbReference type="EMBL" id="AEH68325.1"/>
    </source>
</evidence>
<dbReference type="EMBL" id="JF706767">
    <property type="protein sequence ID" value="AEH68275.1"/>
    <property type="molecule type" value="Genomic_DNA"/>
</dbReference>
<dbReference type="EMBL" id="JF706737">
    <property type="protein sequence ID" value="AEH68245.1"/>
    <property type="molecule type" value="Genomic_DNA"/>
</dbReference>
<reference evidence="3" key="1">
    <citation type="journal article" date="2013" name="Phytopathology">
        <title>Analyses of the population structure in a global collection of Phytophthora nicotianae isolates inferred from mitochondrial and nuclear DNA sequences.</title>
        <authorList>
            <person name="Mammella M.A."/>
            <person name="Martin F.N."/>
            <person name="Cacciola S.O."/>
            <person name="Coffey M.D."/>
            <person name="Faedda R."/>
            <person name="Schena L."/>
        </authorList>
    </citation>
    <scope>NUCLEOTIDE SEQUENCE</scope>
    <source>
        <strain evidence="2">Anthurium</strain>
        <strain evidence="5">C301</strain>
        <strain evidence="15">Hybiscus B</strain>
        <strain evidence="25">IMI 207770</strain>
        <strain evidence="16">IRF27</strain>
        <strain evidence="17">IRF3</strain>
        <strain evidence="18">IRF8</strain>
        <strain evidence="19">Mirto p5</strain>
        <strain evidence="4">P0700</strain>
        <strain evidence="1">P10802</strain>
        <strain evidence="7">P1083</strain>
        <strain evidence="8">P16823</strain>
        <strain evidence="9">P16870</strain>
        <strain evidence="10">P16883</strain>
        <strain evidence="12">P3234</strain>
        <strain evidence="14">P3456</strain>
        <strain evidence="13">P3549</strain>
        <strain evidence="11">P3815</strain>
        <strain evidence="3">P7346</strain>
        <strain evidence="6">P7622</strain>
        <strain evidence="20">Pandorea2C</strain>
        <strain evidence="21">Peperone GJ</strain>
        <strain evidence="22">Peperone RC</strain>
        <strain evidence="23">Pittosporo</strain>
        <strain evidence="24">Pomodoro</strain>
    </source>
</reference>
<keyword evidence="3" id="KW-0496">Mitochondrion</keyword>
<geneLocation type="mitochondrion" evidence="3"/>
<evidence type="ECO:0000313" key="17">
    <source>
        <dbReference type="EMBL" id="AEH68295.1"/>
    </source>
</evidence>
<dbReference type="AlphaFoldDB" id="G9CPK8"/>
<dbReference type="EMBL" id="JF706774">
    <property type="protein sequence ID" value="AEH68282.1"/>
    <property type="molecule type" value="Genomic_DNA"/>
</dbReference>
<evidence type="ECO:0000313" key="14">
    <source>
        <dbReference type="EMBL" id="AEH68282.1"/>
    </source>
</evidence>
<dbReference type="EMBL" id="JF706773">
    <property type="protein sequence ID" value="AEH68281.1"/>
    <property type="molecule type" value="Genomic_DNA"/>
</dbReference>
<dbReference type="EMBL" id="JF706798">
    <property type="protein sequence ID" value="AEH68306.1"/>
    <property type="molecule type" value="Genomic_DNA"/>
</dbReference>
<dbReference type="EMBL" id="JF706787">
    <property type="protein sequence ID" value="AEH68295.1"/>
    <property type="molecule type" value="Genomic_DNA"/>
</dbReference>
<dbReference type="EMBL" id="JF706732">
    <property type="protein sequence ID" value="AEH68240.1"/>
    <property type="molecule type" value="Genomic_DNA"/>
</dbReference>
<dbReference type="EMBL" id="JF706786">
    <property type="protein sequence ID" value="AEH68294.1"/>
    <property type="molecule type" value="Genomic_DNA"/>
</dbReference>
<evidence type="ECO:0000313" key="1">
    <source>
        <dbReference type="EMBL" id="AEH68234.1"/>
    </source>
</evidence>
<sequence length="183" mass="21836">MNTKKIQKKQFRLRGKKLYLIYPQLNQNIKSLKETILKQLQIKIQNIENYLISEKYYQDSGVYIYCFFEMLTPIDICNINYFDIKLNDIKYHGNYEIGKQKKLIIENLIKENNFITNMQLPIKNKKLLTPEEHLFNVCAESGYAQAEKILYEYYPILALKRGHTLLKNLSLLNKYLNINKSIK</sequence>
<accession>G9CPK8</accession>
<dbReference type="EMBL" id="JF706771">
    <property type="protein sequence ID" value="AEH68279.1"/>
    <property type="molecule type" value="Genomic_DNA"/>
</dbReference>
<evidence type="ECO:0000313" key="21">
    <source>
        <dbReference type="EMBL" id="AEH68306.1"/>
    </source>
</evidence>
<dbReference type="EMBL" id="JF706797">
    <property type="protein sequence ID" value="AEH68305.1"/>
    <property type="molecule type" value="Genomic_DNA"/>
</dbReference>
<evidence type="ECO:0000313" key="5">
    <source>
        <dbReference type="EMBL" id="AEH68246.1"/>
    </source>
</evidence>
<evidence type="ECO:0000313" key="8">
    <source>
        <dbReference type="EMBL" id="AEH68273.1"/>
    </source>
</evidence>
<dbReference type="EMBL" id="JF706738">
    <property type="protein sequence ID" value="AEH68246.1"/>
    <property type="molecule type" value="Genomic_DNA"/>
</dbReference>
<evidence type="ECO:0000313" key="19">
    <source>
        <dbReference type="EMBL" id="AEH68302.1"/>
    </source>
</evidence>
<dbReference type="EMBL" id="JF706813">
    <property type="protein sequence ID" value="AEH68321.1"/>
    <property type="molecule type" value="Genomic_DNA"/>
</dbReference>
<evidence type="ECO:0000313" key="3">
    <source>
        <dbReference type="EMBL" id="AEH68240.1"/>
    </source>
</evidence>
<evidence type="ECO:0000313" key="15">
    <source>
        <dbReference type="EMBL" id="AEH68292.1"/>
    </source>
</evidence>
<evidence type="ECO:0000313" key="6">
    <source>
        <dbReference type="EMBL" id="AEH68256.1"/>
    </source>
</evidence>
<evidence type="ECO:0000313" key="22">
    <source>
        <dbReference type="EMBL" id="AEH68307.1"/>
    </source>
</evidence>
<dbReference type="EMBL" id="JF706784">
    <property type="protein sequence ID" value="AEH68292.1"/>
    <property type="molecule type" value="Genomic_DNA"/>
</dbReference>
<dbReference type="EMBL" id="JF706789">
    <property type="protein sequence ID" value="AEH68297.1"/>
    <property type="molecule type" value="Genomic_DNA"/>
</dbReference>
<dbReference type="EMBL" id="JF706726">
    <property type="protein sequence ID" value="AEH68234.1"/>
    <property type="molecule type" value="Genomic_DNA"/>
</dbReference>
<dbReference type="EMBL" id="JF706766">
    <property type="protein sequence ID" value="AEH68274.1"/>
    <property type="molecule type" value="Genomic_DNA"/>
</dbReference>
<dbReference type="SUPFAM" id="SSF55464">
    <property type="entry name" value="Origin of replication-binding domain, RBD-like"/>
    <property type="match status" value="1"/>
</dbReference>
<evidence type="ECO:0000313" key="11">
    <source>
        <dbReference type="EMBL" id="AEH68276.1"/>
    </source>
</evidence>
<dbReference type="EMBL" id="JF706730">
    <property type="protein sequence ID" value="AEH68238.1"/>
    <property type="molecule type" value="Genomic_DNA"/>
</dbReference>
<evidence type="ECO:0000313" key="12">
    <source>
        <dbReference type="EMBL" id="AEH68279.1"/>
    </source>
</evidence>
<evidence type="ECO:0000313" key="10">
    <source>
        <dbReference type="EMBL" id="AEH68275.1"/>
    </source>
</evidence>
<evidence type="ECO:0000313" key="7">
    <source>
        <dbReference type="EMBL" id="AEH68258.1"/>
    </source>
</evidence>
<evidence type="ECO:0000313" key="24">
    <source>
        <dbReference type="EMBL" id="AEH68321.1"/>
    </source>
</evidence>
<proteinExistence type="predicted"/>
<protein>
    <submittedName>
        <fullName evidence="3">Uncharacterized protein</fullName>
    </submittedName>
</protein>
<dbReference type="EMBL" id="JF706748">
    <property type="protein sequence ID" value="AEH68256.1"/>
    <property type="molecule type" value="Genomic_DNA"/>
</dbReference>
<evidence type="ECO:0000313" key="20">
    <source>
        <dbReference type="EMBL" id="AEH68305.1"/>
    </source>
</evidence>
<dbReference type="EMBL" id="JF706811">
    <property type="protein sequence ID" value="AEH68319.1"/>
    <property type="molecule type" value="Genomic_DNA"/>
</dbReference>
<organism evidence="3">
    <name type="scientific">Phytophthora nicotianae</name>
    <name type="common">Potato buckeye rot agent</name>
    <name type="synonym">Phytophthora parasitica</name>
    <dbReference type="NCBI Taxonomy" id="4792"/>
    <lineage>
        <taxon>Eukaryota</taxon>
        <taxon>Sar</taxon>
        <taxon>Stramenopiles</taxon>
        <taxon>Oomycota</taxon>
        <taxon>Peronosporomycetes</taxon>
        <taxon>Peronosporales</taxon>
        <taxon>Peronosporaceae</taxon>
        <taxon>Phytophthora</taxon>
    </lineage>
</organism>
<dbReference type="EMBL" id="JF706794">
    <property type="protein sequence ID" value="AEH68302.1"/>
    <property type="molecule type" value="Genomic_DNA"/>
</dbReference>
<evidence type="ECO:0000313" key="13">
    <source>
        <dbReference type="EMBL" id="AEH68281.1"/>
    </source>
</evidence>
<dbReference type="EMBL" id="JF706817">
    <property type="protein sequence ID" value="AEH68325.1"/>
    <property type="molecule type" value="Genomic_DNA"/>
</dbReference>
<evidence type="ECO:0000313" key="18">
    <source>
        <dbReference type="EMBL" id="AEH68297.1"/>
    </source>
</evidence>
<dbReference type="EMBL" id="JF706750">
    <property type="protein sequence ID" value="AEH68258.1"/>
    <property type="molecule type" value="Genomic_DNA"/>
</dbReference>
<evidence type="ECO:0000313" key="9">
    <source>
        <dbReference type="EMBL" id="AEH68274.1"/>
    </source>
</evidence>
<evidence type="ECO:0000313" key="2">
    <source>
        <dbReference type="EMBL" id="AEH68238.1"/>
    </source>
</evidence>
<evidence type="ECO:0000313" key="16">
    <source>
        <dbReference type="EMBL" id="AEH68294.1"/>
    </source>
</evidence>
<evidence type="ECO:0000313" key="4">
    <source>
        <dbReference type="EMBL" id="AEH68245.1"/>
    </source>
</evidence>
<dbReference type="Gene3D" id="3.40.1310.20">
    <property type="match status" value="1"/>
</dbReference>